<name>A0A5J4RA75_9ZZZZ</name>
<accession>A0A5J4RA75</accession>
<evidence type="ECO:0000313" key="1">
    <source>
        <dbReference type="EMBL" id="KAA6329613.1"/>
    </source>
</evidence>
<proteinExistence type="predicted"/>
<organism evidence="1">
    <name type="scientific">termite gut metagenome</name>
    <dbReference type="NCBI Taxonomy" id="433724"/>
    <lineage>
        <taxon>unclassified sequences</taxon>
        <taxon>metagenomes</taxon>
        <taxon>organismal metagenomes</taxon>
    </lineage>
</organism>
<dbReference type="EMBL" id="SNRY01001620">
    <property type="protein sequence ID" value="KAA6329613.1"/>
    <property type="molecule type" value="Genomic_DNA"/>
</dbReference>
<protein>
    <submittedName>
        <fullName evidence="1">Uncharacterized protein</fullName>
    </submittedName>
</protein>
<gene>
    <name evidence="1" type="ORF">EZS27_021599</name>
</gene>
<dbReference type="AlphaFoldDB" id="A0A5J4RA75"/>
<comment type="caution">
    <text evidence="1">The sequence shown here is derived from an EMBL/GenBank/DDBJ whole genome shotgun (WGS) entry which is preliminary data.</text>
</comment>
<reference evidence="1" key="1">
    <citation type="submission" date="2019-03" db="EMBL/GenBank/DDBJ databases">
        <title>Single cell metagenomics reveals metabolic interactions within the superorganism composed of flagellate Streblomastix strix and complex community of Bacteroidetes bacteria on its surface.</title>
        <authorList>
            <person name="Treitli S.C."/>
            <person name="Kolisko M."/>
            <person name="Husnik F."/>
            <person name="Keeling P."/>
            <person name="Hampl V."/>
        </authorList>
    </citation>
    <scope>NUCLEOTIDE SEQUENCE</scope>
    <source>
        <strain evidence="1">STM</strain>
    </source>
</reference>
<sequence length="52" mass="6104">MILHILKKHFSIFCVSLRFTYQGELESFDFGKIPDGKLIANYFAKIIKILQK</sequence>